<dbReference type="SUPFAM" id="SSF51735">
    <property type="entry name" value="NAD(P)-binding Rossmann-fold domains"/>
    <property type="match status" value="1"/>
</dbReference>
<dbReference type="PANTHER" id="PTHR43477">
    <property type="entry name" value="DIHYDROANTICAPSIN 7-DEHYDROGENASE"/>
    <property type="match status" value="1"/>
</dbReference>
<name>A0ABU0KD43_9ACTN</name>
<dbReference type="Pfam" id="PF13561">
    <property type="entry name" value="adh_short_C2"/>
    <property type="match status" value="1"/>
</dbReference>
<comment type="similarity">
    <text evidence="1">Belongs to the short-chain dehydrogenases/reductases (SDR) family.</text>
</comment>
<dbReference type="Pfam" id="PF00106">
    <property type="entry name" value="adh_short"/>
    <property type="match status" value="1"/>
</dbReference>
<sequence length="182" mass="17778">MTKYAHTEALVVGGTGAIGLAIAKRLVEGGATVLLTAGTAEDRAYAAAELGSSAGVLEPAGIEAVLAAREGDGVDLLFAGSVPVARPLLGHLRDGGALVLTSPTPCPDTVRALAAELAGRGIRVNAVAPGCIEAPGSGAAPLPPLGRLGAAEEVARAALFLATEATFTTGARLPVDGGLGTP</sequence>
<evidence type="ECO:0000256" key="2">
    <source>
        <dbReference type="ARBA" id="ARBA00023002"/>
    </source>
</evidence>
<gene>
    <name evidence="3" type="ORF">QO019_001006</name>
</gene>
<dbReference type="InterPro" id="IPR036291">
    <property type="entry name" value="NAD(P)-bd_dom_sf"/>
</dbReference>
<dbReference type="InterPro" id="IPR002347">
    <property type="entry name" value="SDR_fam"/>
</dbReference>
<dbReference type="Proteomes" id="UP001236795">
    <property type="component" value="Unassembled WGS sequence"/>
</dbReference>
<dbReference type="PRINTS" id="PR00081">
    <property type="entry name" value="GDHRDH"/>
</dbReference>
<evidence type="ECO:0000313" key="3">
    <source>
        <dbReference type="EMBL" id="MDQ0486174.1"/>
    </source>
</evidence>
<dbReference type="Gene3D" id="3.40.50.720">
    <property type="entry name" value="NAD(P)-binding Rossmann-like Domain"/>
    <property type="match status" value="2"/>
</dbReference>
<dbReference type="RefSeq" id="WP_258905621.1">
    <property type="nucleotide sequence ID" value="NZ_JAUSWC010000003.1"/>
</dbReference>
<keyword evidence="2" id="KW-0560">Oxidoreductase</keyword>
<organism evidence="3 4">
    <name type="scientific">Streptomyces thermodiastaticus</name>
    <dbReference type="NCBI Taxonomy" id="44061"/>
    <lineage>
        <taxon>Bacteria</taxon>
        <taxon>Bacillati</taxon>
        <taxon>Actinomycetota</taxon>
        <taxon>Actinomycetes</taxon>
        <taxon>Kitasatosporales</taxon>
        <taxon>Streptomycetaceae</taxon>
        <taxon>Streptomyces</taxon>
    </lineage>
</organism>
<keyword evidence="4" id="KW-1185">Reference proteome</keyword>
<dbReference type="PANTHER" id="PTHR43477:SF1">
    <property type="entry name" value="DIHYDROANTICAPSIN 7-DEHYDROGENASE"/>
    <property type="match status" value="1"/>
</dbReference>
<reference evidence="3 4" key="1">
    <citation type="submission" date="2023-07" db="EMBL/GenBank/DDBJ databases">
        <title>Genomic Encyclopedia of Type Strains, Phase IV (KMG-IV): sequencing the most valuable type-strain genomes for metagenomic binning, comparative biology and taxonomic classification.</title>
        <authorList>
            <person name="Goeker M."/>
        </authorList>
    </citation>
    <scope>NUCLEOTIDE SEQUENCE [LARGE SCALE GENOMIC DNA]</scope>
    <source>
        <strain evidence="3 4">DSM 40573</strain>
    </source>
</reference>
<dbReference type="InterPro" id="IPR051122">
    <property type="entry name" value="SDR_DHRS6-like"/>
</dbReference>
<evidence type="ECO:0000256" key="1">
    <source>
        <dbReference type="ARBA" id="ARBA00006484"/>
    </source>
</evidence>
<comment type="caution">
    <text evidence="3">The sequence shown here is derived from an EMBL/GenBank/DDBJ whole genome shotgun (WGS) entry which is preliminary data.</text>
</comment>
<accession>A0ABU0KD43</accession>
<protein>
    <submittedName>
        <fullName evidence="3">NAD(P)-dependent dehydrogenase (Short-subunit alcohol dehydrogenase family)</fullName>
    </submittedName>
</protein>
<dbReference type="EMBL" id="JAUSWC010000003">
    <property type="protein sequence ID" value="MDQ0486174.1"/>
    <property type="molecule type" value="Genomic_DNA"/>
</dbReference>
<proteinExistence type="inferred from homology"/>
<evidence type="ECO:0000313" key="4">
    <source>
        <dbReference type="Proteomes" id="UP001236795"/>
    </source>
</evidence>